<dbReference type="InterPro" id="IPR047951">
    <property type="entry name" value="Transpos_ISL3"/>
</dbReference>
<accession>A0A7X0D8Q7</accession>
<comment type="caution">
    <text evidence="1">The sequence shown here is derived from an EMBL/GenBank/DDBJ whole genome shotgun (WGS) entry which is preliminary data.</text>
</comment>
<sequence>MLRVDDFALRKGRRYATVLTDAVTNARIDVPPDRSADTLRQWLLDHPGVQTVLRDGSAPPNGMPRA</sequence>
<gene>
    <name evidence="1" type="ORF">HNR23_004334</name>
</gene>
<dbReference type="PANTHER" id="PTHR33498:SF1">
    <property type="entry name" value="TRANSPOSASE FOR INSERTION SEQUENCE ELEMENT IS1557"/>
    <property type="match status" value="1"/>
</dbReference>
<dbReference type="EMBL" id="JACHDS010000001">
    <property type="protein sequence ID" value="MBB6174274.1"/>
    <property type="molecule type" value="Genomic_DNA"/>
</dbReference>
<evidence type="ECO:0000313" key="2">
    <source>
        <dbReference type="Proteomes" id="UP000546642"/>
    </source>
</evidence>
<proteinExistence type="predicted"/>
<organism evidence="1 2">
    <name type="scientific">Nocardiopsis mwathae</name>
    <dbReference type="NCBI Taxonomy" id="1472723"/>
    <lineage>
        <taxon>Bacteria</taxon>
        <taxon>Bacillati</taxon>
        <taxon>Actinomycetota</taxon>
        <taxon>Actinomycetes</taxon>
        <taxon>Streptosporangiales</taxon>
        <taxon>Nocardiopsidaceae</taxon>
        <taxon>Nocardiopsis</taxon>
    </lineage>
</organism>
<keyword evidence="2" id="KW-1185">Reference proteome</keyword>
<dbReference type="PANTHER" id="PTHR33498">
    <property type="entry name" value="TRANSPOSASE FOR INSERTION SEQUENCE ELEMENT IS1557"/>
    <property type="match status" value="1"/>
</dbReference>
<dbReference type="AlphaFoldDB" id="A0A7X0D8Q7"/>
<name>A0A7X0D8Q7_9ACTN</name>
<evidence type="ECO:0000313" key="1">
    <source>
        <dbReference type="EMBL" id="MBB6174274.1"/>
    </source>
</evidence>
<dbReference type="Proteomes" id="UP000546642">
    <property type="component" value="Unassembled WGS sequence"/>
</dbReference>
<reference evidence="1 2" key="1">
    <citation type="submission" date="2020-08" db="EMBL/GenBank/DDBJ databases">
        <title>Sequencing the genomes of 1000 actinobacteria strains.</title>
        <authorList>
            <person name="Klenk H.-P."/>
        </authorList>
    </citation>
    <scope>NUCLEOTIDE SEQUENCE [LARGE SCALE GENOMIC DNA]</scope>
    <source>
        <strain evidence="1 2">DSM 46659</strain>
    </source>
</reference>
<protein>
    <submittedName>
        <fullName evidence="1">Transposase</fullName>
    </submittedName>
</protein>